<evidence type="ECO:0000259" key="4">
    <source>
        <dbReference type="SMART" id="SM00948"/>
    </source>
</evidence>
<keyword evidence="5" id="KW-1185">Reference proteome</keyword>
<dbReference type="Gene3D" id="3.60.20.10">
    <property type="entry name" value="Glutamine Phosphoribosylpyrophosphate, subunit 1, domain 1"/>
    <property type="match status" value="2"/>
</dbReference>
<dbReference type="InterPro" id="IPR036157">
    <property type="entry name" value="dUTPase-like_sf"/>
</dbReference>
<proteinExistence type="predicted"/>
<evidence type="ECO:0000313" key="5">
    <source>
        <dbReference type="Proteomes" id="UP000887578"/>
    </source>
</evidence>
<dbReference type="Gene3D" id="2.70.40.10">
    <property type="match status" value="1"/>
</dbReference>
<keyword evidence="3" id="KW-0175">Coiled coil</keyword>
<feature type="coiled-coil region" evidence="3">
    <location>
        <begin position="251"/>
        <end position="278"/>
    </location>
</feature>
<dbReference type="Pfam" id="PF10584">
    <property type="entry name" value="Proteasome_A_N"/>
    <property type="match status" value="1"/>
</dbReference>
<dbReference type="PANTHER" id="PTHR11599">
    <property type="entry name" value="PROTEASOME SUBUNIT ALPHA/BETA"/>
    <property type="match status" value="1"/>
</dbReference>
<evidence type="ECO:0000256" key="2">
    <source>
        <dbReference type="ARBA" id="ARBA00022942"/>
    </source>
</evidence>
<organism evidence="5 6">
    <name type="scientific">Panagrolaimus davidi</name>
    <dbReference type="NCBI Taxonomy" id="227884"/>
    <lineage>
        <taxon>Eukaryota</taxon>
        <taxon>Metazoa</taxon>
        <taxon>Ecdysozoa</taxon>
        <taxon>Nematoda</taxon>
        <taxon>Chromadorea</taxon>
        <taxon>Rhabditida</taxon>
        <taxon>Tylenchina</taxon>
        <taxon>Panagrolaimomorpha</taxon>
        <taxon>Panagrolaimoidea</taxon>
        <taxon>Panagrolaimidae</taxon>
        <taxon>Panagrolaimus</taxon>
    </lineage>
</organism>
<reference evidence="6" key="1">
    <citation type="submission" date="2022-11" db="UniProtKB">
        <authorList>
            <consortium name="WormBaseParasite"/>
        </authorList>
    </citation>
    <scope>IDENTIFICATION</scope>
</reference>
<dbReference type="Proteomes" id="UP000887578">
    <property type="component" value="Unplaced"/>
</dbReference>
<dbReference type="InterPro" id="IPR029055">
    <property type="entry name" value="Ntn_hydrolases_N"/>
</dbReference>
<protein>
    <submittedName>
        <fullName evidence="6">Proteasome alpha-type subunits domain-containing protein</fullName>
    </submittedName>
</protein>
<keyword evidence="2" id="KW-0647">Proteasome</keyword>
<dbReference type="InterPro" id="IPR000426">
    <property type="entry name" value="Proteasome_asu_N"/>
</dbReference>
<dbReference type="GO" id="GO:0019773">
    <property type="term" value="C:proteasome core complex, alpha-subunit complex"/>
    <property type="evidence" value="ECO:0007669"/>
    <property type="project" value="InterPro"/>
</dbReference>
<evidence type="ECO:0000256" key="3">
    <source>
        <dbReference type="SAM" id="Coils"/>
    </source>
</evidence>
<dbReference type="SUPFAM" id="SSF51283">
    <property type="entry name" value="dUTPase-like"/>
    <property type="match status" value="1"/>
</dbReference>
<evidence type="ECO:0000256" key="1">
    <source>
        <dbReference type="ARBA" id="ARBA00002000"/>
    </source>
</evidence>
<dbReference type="InterPro" id="IPR050115">
    <property type="entry name" value="Proteasome_alpha"/>
</dbReference>
<accession>A0A914P6V8</accession>
<dbReference type="WBParaSite" id="PDA_v2.g1370.t1">
    <property type="protein sequence ID" value="PDA_v2.g1370.t1"/>
    <property type="gene ID" value="PDA_v2.g1370"/>
</dbReference>
<name>A0A914P6V8_9BILA</name>
<dbReference type="Pfam" id="PF00227">
    <property type="entry name" value="Proteasome"/>
    <property type="match status" value="1"/>
</dbReference>
<dbReference type="GO" id="GO:0006511">
    <property type="term" value="P:ubiquitin-dependent protein catabolic process"/>
    <property type="evidence" value="ECO:0007669"/>
    <property type="project" value="InterPro"/>
</dbReference>
<dbReference type="SMART" id="SM00948">
    <property type="entry name" value="Proteasome_A_N"/>
    <property type="match status" value="1"/>
</dbReference>
<sequence>MFKKGDGIAQILCEKVASYTYEEIKELFETTRGEGGFGSTGTDKIDAGDAQEPLYGSPFAPGADVYCCEKTIVHSGGKALISTGINQTWTLWSYCSIAITISPDGHLFQVEYAQEAITIRGKDCFVLGVAKKSMETLQDKRTVRKIFNIDEHVMLDFTDPFPVGYIALFIANTKQRYTQSPGRRPFGLSLLIGGFAYYGTPLLIKTEPSRAYYEYLASSNGRGEKPILVQSGAQNIEIFVMKIGKTRKLGLEEVEALLKVVEDERVAAEAEEAAKKNQCNNKANKNVYLYLIISWHNSAERGKG</sequence>
<feature type="domain" description="Proteasome alpha-type subunits" evidence="4">
    <location>
        <begin position="94"/>
        <end position="116"/>
    </location>
</feature>
<dbReference type="SUPFAM" id="SSF56235">
    <property type="entry name" value="N-terminal nucleophile aminohydrolases (Ntn hydrolases)"/>
    <property type="match status" value="1"/>
</dbReference>
<dbReference type="AlphaFoldDB" id="A0A914P6V8"/>
<comment type="function">
    <text evidence="1">The proteasome is a multicatalytic proteinase complex which is characterized by its ability to cleave peptides with Arg, Phe, Tyr, Leu, and Glu adjacent to the leaving group at neutral or slightly basic pH. The proteasome has an ATP-dependent proteolytic activity.</text>
</comment>
<evidence type="ECO:0000313" key="6">
    <source>
        <dbReference type="WBParaSite" id="PDA_v2.g1370.t1"/>
    </source>
</evidence>
<dbReference type="InterPro" id="IPR001353">
    <property type="entry name" value="Proteasome_sua/b"/>
</dbReference>